<dbReference type="AlphaFoldDB" id="A0ABD5UJ54"/>
<evidence type="ECO:0000313" key="1">
    <source>
        <dbReference type="EMBL" id="MFC6838427.1"/>
    </source>
</evidence>
<dbReference type="EMBL" id="JBHSXM010000005">
    <property type="protein sequence ID" value="MFC6838427.1"/>
    <property type="molecule type" value="Genomic_DNA"/>
</dbReference>
<protein>
    <submittedName>
        <fullName evidence="1">Phospholipase D family protein</fullName>
    </submittedName>
</protein>
<dbReference type="Proteomes" id="UP001596406">
    <property type="component" value="Unassembled WGS sequence"/>
</dbReference>
<proteinExistence type="predicted"/>
<name>A0ABD5UJ54_9EURY</name>
<sequence>MIFAGGPGKSLEAGEYVERAISDIASQSLVRAGFAYATETGLETFLRGETTNDWRDLTDSEWIVGLDQGITEPGALKNLQSHGNTEVRVYLPGDRLSVETLTGRPRFHAKTISIESFKHSSQRRLFITSANLTHAALGGTPSNYELGIAKSVADGLEPEEVKTFDTWWDSVWKNSKPVTDELIEQYSEIREEAHTQNPILGEYEASEHVRYASDAQCLWIETEKMTGGSRNQLEFNEELSRFFTRPSDDTNRIIIDFNGRVYDERPVNTRITDPPFGVRIRKLGLPTGFNYREKVIHLEKVLTDPGEKPRYRLTVRERGDKDVAEWKRLSEESGIVDETGGGRAYGYYK</sequence>
<dbReference type="Gene3D" id="3.30.870.10">
    <property type="entry name" value="Endonuclease Chain A"/>
    <property type="match status" value="1"/>
</dbReference>
<dbReference type="RefSeq" id="WP_304450116.1">
    <property type="nucleotide sequence ID" value="NZ_JARRAH010000005.1"/>
</dbReference>
<dbReference type="CDD" id="cd09117">
    <property type="entry name" value="PLDc_Bfil_DEXD_like"/>
    <property type="match status" value="1"/>
</dbReference>
<evidence type="ECO:0000313" key="2">
    <source>
        <dbReference type="Proteomes" id="UP001596406"/>
    </source>
</evidence>
<reference evidence="1 2" key="1">
    <citation type="journal article" date="2019" name="Int. J. Syst. Evol. Microbiol.">
        <title>The Global Catalogue of Microorganisms (GCM) 10K type strain sequencing project: providing services to taxonomists for standard genome sequencing and annotation.</title>
        <authorList>
            <consortium name="The Broad Institute Genomics Platform"/>
            <consortium name="The Broad Institute Genome Sequencing Center for Infectious Disease"/>
            <person name="Wu L."/>
            <person name="Ma J."/>
        </authorList>
    </citation>
    <scope>NUCLEOTIDE SEQUENCE [LARGE SCALE GENOMIC DNA]</scope>
    <source>
        <strain evidence="1 2">PSRA2</strain>
    </source>
</reference>
<keyword evidence="2" id="KW-1185">Reference proteome</keyword>
<organism evidence="1 2">
    <name type="scientific">Halomarina ordinaria</name>
    <dbReference type="NCBI Taxonomy" id="3033939"/>
    <lineage>
        <taxon>Archaea</taxon>
        <taxon>Methanobacteriati</taxon>
        <taxon>Methanobacteriota</taxon>
        <taxon>Stenosarchaea group</taxon>
        <taxon>Halobacteria</taxon>
        <taxon>Halobacteriales</taxon>
        <taxon>Natronomonadaceae</taxon>
        <taxon>Halomarina</taxon>
    </lineage>
</organism>
<gene>
    <name evidence="1" type="ORF">ACFQHK_18260</name>
</gene>
<comment type="caution">
    <text evidence="1">The sequence shown here is derived from an EMBL/GenBank/DDBJ whole genome shotgun (WGS) entry which is preliminary data.</text>
</comment>
<accession>A0ABD5UJ54</accession>